<proteinExistence type="predicted"/>
<dbReference type="PANTHER" id="PTHR43658">
    <property type="entry name" value="SHORT-CHAIN DEHYDROGENASE/REDUCTASE"/>
    <property type="match status" value="1"/>
</dbReference>
<dbReference type="STRING" id="1569628.A0A316V3Z2"/>
<protein>
    <submittedName>
        <fullName evidence="3">NAD(P)-binding protein</fullName>
    </submittedName>
</protein>
<gene>
    <name evidence="3" type="ORF">BDZ90DRAFT_216411</name>
</gene>
<dbReference type="OrthoDB" id="1274115at2759"/>
<dbReference type="Gene3D" id="3.40.50.720">
    <property type="entry name" value="NAD(P)-binding Rossmann-like Domain"/>
    <property type="match status" value="1"/>
</dbReference>
<dbReference type="GeneID" id="37026092"/>
<dbReference type="PRINTS" id="PR00081">
    <property type="entry name" value="GDHRDH"/>
</dbReference>
<dbReference type="RefSeq" id="XP_025364777.1">
    <property type="nucleotide sequence ID" value="XM_025504269.1"/>
</dbReference>
<dbReference type="EMBL" id="KZ819662">
    <property type="protein sequence ID" value="PWN30165.1"/>
    <property type="molecule type" value="Genomic_DNA"/>
</dbReference>
<dbReference type="InterPro" id="IPR020904">
    <property type="entry name" value="Sc_DH/Rdtase_CS"/>
</dbReference>
<dbReference type="Proteomes" id="UP000245884">
    <property type="component" value="Unassembled WGS sequence"/>
</dbReference>
<evidence type="ECO:0000313" key="3">
    <source>
        <dbReference type="EMBL" id="PWN30165.1"/>
    </source>
</evidence>
<dbReference type="PANTHER" id="PTHR43658:SF8">
    <property type="entry name" value="17-BETA-HYDROXYSTEROID DEHYDROGENASE 14-RELATED"/>
    <property type="match status" value="1"/>
</dbReference>
<sequence>MKVSGHIYYIFGGASGLGEATARRLHAQGAYVALWDLNDALAAKVAESLNAGEEASKVTPGQGAEQRALAHKVDICDTAQIESAIAAADDKWKGVPVGGAVVASGVGMVGKTIERDGSPHSMDLFETIIRINLTGTFNAARLTASRLVRDVPKPIAAPTEDTPCRGVIVTVASQAGLEGQAGQLAYATSKAGVAGMALPMARDLAWYSIRTVAICPSIFETPMSVNMPERARQKTLKTTEFPARFGKPDEFAHACQSVIENDMLNGFALRLDGATRLAKL</sequence>
<dbReference type="PROSITE" id="PS00061">
    <property type="entry name" value="ADH_SHORT"/>
    <property type="match status" value="1"/>
</dbReference>
<keyword evidence="1" id="KW-0521">NADP</keyword>
<keyword evidence="2" id="KW-0560">Oxidoreductase</keyword>
<evidence type="ECO:0000256" key="1">
    <source>
        <dbReference type="ARBA" id="ARBA00022857"/>
    </source>
</evidence>
<reference evidence="3 4" key="1">
    <citation type="journal article" date="2018" name="Mol. Biol. Evol.">
        <title>Broad Genomic Sampling Reveals a Smut Pathogenic Ancestry of the Fungal Clade Ustilaginomycotina.</title>
        <authorList>
            <person name="Kijpornyongpan T."/>
            <person name="Mondo S.J."/>
            <person name="Barry K."/>
            <person name="Sandor L."/>
            <person name="Lee J."/>
            <person name="Lipzen A."/>
            <person name="Pangilinan J."/>
            <person name="LaButti K."/>
            <person name="Hainaut M."/>
            <person name="Henrissat B."/>
            <person name="Grigoriev I.V."/>
            <person name="Spatafora J.W."/>
            <person name="Aime M.C."/>
        </authorList>
    </citation>
    <scope>NUCLEOTIDE SEQUENCE [LARGE SCALE GENOMIC DNA]</scope>
    <source>
        <strain evidence="3 4">MCA 5214</strain>
    </source>
</reference>
<organism evidence="3 4">
    <name type="scientific">Jaminaea rosea</name>
    <dbReference type="NCBI Taxonomy" id="1569628"/>
    <lineage>
        <taxon>Eukaryota</taxon>
        <taxon>Fungi</taxon>
        <taxon>Dikarya</taxon>
        <taxon>Basidiomycota</taxon>
        <taxon>Ustilaginomycotina</taxon>
        <taxon>Exobasidiomycetes</taxon>
        <taxon>Microstromatales</taxon>
        <taxon>Microstromatales incertae sedis</taxon>
        <taxon>Jaminaea</taxon>
    </lineage>
</organism>
<dbReference type="GO" id="GO:0016491">
    <property type="term" value="F:oxidoreductase activity"/>
    <property type="evidence" value="ECO:0007669"/>
    <property type="project" value="UniProtKB-KW"/>
</dbReference>
<name>A0A316V3Z2_9BASI</name>
<dbReference type="AlphaFoldDB" id="A0A316V3Z2"/>
<dbReference type="InterPro" id="IPR002347">
    <property type="entry name" value="SDR_fam"/>
</dbReference>
<keyword evidence="4" id="KW-1185">Reference proteome</keyword>
<dbReference type="InterPro" id="IPR036291">
    <property type="entry name" value="NAD(P)-bd_dom_sf"/>
</dbReference>
<dbReference type="Pfam" id="PF00106">
    <property type="entry name" value="adh_short"/>
    <property type="match status" value="1"/>
</dbReference>
<evidence type="ECO:0000256" key="2">
    <source>
        <dbReference type="ARBA" id="ARBA00023002"/>
    </source>
</evidence>
<accession>A0A316V3Z2</accession>
<evidence type="ECO:0000313" key="4">
    <source>
        <dbReference type="Proteomes" id="UP000245884"/>
    </source>
</evidence>
<dbReference type="SUPFAM" id="SSF51735">
    <property type="entry name" value="NAD(P)-binding Rossmann-fold domains"/>
    <property type="match status" value="1"/>
</dbReference>